<dbReference type="PANTHER" id="PTHR30537">
    <property type="entry name" value="HTH-TYPE TRANSCRIPTIONAL REGULATOR"/>
    <property type="match status" value="1"/>
</dbReference>
<name>A0ABU1VTR8_9GAMM</name>
<dbReference type="InterPro" id="IPR036390">
    <property type="entry name" value="WH_DNA-bd_sf"/>
</dbReference>
<evidence type="ECO:0000259" key="5">
    <source>
        <dbReference type="PROSITE" id="PS50931"/>
    </source>
</evidence>
<evidence type="ECO:0000256" key="1">
    <source>
        <dbReference type="ARBA" id="ARBA00009437"/>
    </source>
</evidence>
<dbReference type="Pfam" id="PF00126">
    <property type="entry name" value="HTH_1"/>
    <property type="match status" value="1"/>
</dbReference>
<comment type="similarity">
    <text evidence="1">Belongs to the LysR transcriptional regulatory family.</text>
</comment>
<gene>
    <name evidence="6" type="ORF">J2W69_000044</name>
</gene>
<keyword evidence="2" id="KW-0805">Transcription regulation</keyword>
<feature type="domain" description="HTH lysR-type" evidence="5">
    <location>
        <begin position="9"/>
        <end position="66"/>
    </location>
</feature>
<evidence type="ECO:0000313" key="6">
    <source>
        <dbReference type="EMBL" id="MDR7119129.1"/>
    </source>
</evidence>
<evidence type="ECO:0000256" key="2">
    <source>
        <dbReference type="ARBA" id="ARBA00023015"/>
    </source>
</evidence>
<dbReference type="PANTHER" id="PTHR30537:SF5">
    <property type="entry name" value="HTH-TYPE TRANSCRIPTIONAL ACTIVATOR TTDR-RELATED"/>
    <property type="match status" value="1"/>
</dbReference>
<dbReference type="EMBL" id="JAVDWR010000001">
    <property type="protein sequence ID" value="MDR7119129.1"/>
    <property type="molecule type" value="Genomic_DNA"/>
</dbReference>
<keyword evidence="3 6" id="KW-0238">DNA-binding</keyword>
<sequence length="304" mass="33965">MKLMQLSDIDLNAVPVFLVLAQERSFTAAAERMGCTKTKVSLQIKALESRLGIALFRRTTRLVSLTQAGEQLYQHVLPLMQQLAQQLTEVQSSEHNLSGTLVISAPEDYTQQILVPAIQAFRQQHPALAFELKSSDQIKDLVKEGIDLSIRAGWLKDSSQKAISLGHFEQWLVASPAYLQQHGVPQHPSELPQHHFICFTLLASALHWSFSQQQELLQIQMRSQIKAGSTASVTALIKAGAGLGVITGYSARHLIQQGELVRVLPQWQLPKGGIYAVYPPGHFRPAKVRVFVEFLKDWLLQMTF</sequence>
<dbReference type="Gene3D" id="1.10.10.10">
    <property type="entry name" value="Winged helix-like DNA-binding domain superfamily/Winged helix DNA-binding domain"/>
    <property type="match status" value="1"/>
</dbReference>
<dbReference type="Pfam" id="PF03466">
    <property type="entry name" value="LysR_substrate"/>
    <property type="match status" value="1"/>
</dbReference>
<proteinExistence type="inferred from homology"/>
<dbReference type="InterPro" id="IPR058163">
    <property type="entry name" value="LysR-type_TF_proteobact-type"/>
</dbReference>
<dbReference type="CDD" id="cd08422">
    <property type="entry name" value="PBP2_CrgA_like"/>
    <property type="match status" value="1"/>
</dbReference>
<dbReference type="GO" id="GO:0003677">
    <property type="term" value="F:DNA binding"/>
    <property type="evidence" value="ECO:0007669"/>
    <property type="project" value="UniProtKB-KW"/>
</dbReference>
<accession>A0ABU1VTR8</accession>
<evidence type="ECO:0000256" key="3">
    <source>
        <dbReference type="ARBA" id="ARBA00023125"/>
    </source>
</evidence>
<dbReference type="Gene3D" id="3.40.190.290">
    <property type="match status" value="1"/>
</dbReference>
<dbReference type="InterPro" id="IPR000847">
    <property type="entry name" value="LysR_HTH_N"/>
</dbReference>
<protein>
    <submittedName>
        <fullName evidence="6">DNA-binding transcriptional LysR family regulator</fullName>
    </submittedName>
</protein>
<evidence type="ECO:0000313" key="7">
    <source>
        <dbReference type="Proteomes" id="UP001257909"/>
    </source>
</evidence>
<dbReference type="PROSITE" id="PS50931">
    <property type="entry name" value="HTH_LYSR"/>
    <property type="match status" value="1"/>
</dbReference>
<comment type="caution">
    <text evidence="6">The sequence shown here is derived from an EMBL/GenBank/DDBJ whole genome shotgun (WGS) entry which is preliminary data.</text>
</comment>
<evidence type="ECO:0000256" key="4">
    <source>
        <dbReference type="ARBA" id="ARBA00023163"/>
    </source>
</evidence>
<dbReference type="PRINTS" id="PR00039">
    <property type="entry name" value="HTHLYSR"/>
</dbReference>
<keyword evidence="7" id="KW-1185">Reference proteome</keyword>
<keyword evidence="4" id="KW-0804">Transcription</keyword>
<organism evidence="6 7">
    <name type="scientific">Rheinheimera soli</name>
    <dbReference type="NCBI Taxonomy" id="443616"/>
    <lineage>
        <taxon>Bacteria</taxon>
        <taxon>Pseudomonadati</taxon>
        <taxon>Pseudomonadota</taxon>
        <taxon>Gammaproteobacteria</taxon>
        <taxon>Chromatiales</taxon>
        <taxon>Chromatiaceae</taxon>
        <taxon>Rheinheimera</taxon>
    </lineage>
</organism>
<dbReference type="InterPro" id="IPR005119">
    <property type="entry name" value="LysR_subst-bd"/>
</dbReference>
<dbReference type="Proteomes" id="UP001257909">
    <property type="component" value="Unassembled WGS sequence"/>
</dbReference>
<reference evidence="6 7" key="1">
    <citation type="submission" date="2023-07" db="EMBL/GenBank/DDBJ databases">
        <title>Sorghum-associated microbial communities from plants grown in Nebraska, USA.</title>
        <authorList>
            <person name="Schachtman D."/>
        </authorList>
    </citation>
    <scope>NUCLEOTIDE SEQUENCE [LARGE SCALE GENOMIC DNA]</scope>
    <source>
        <strain evidence="6 7">4138</strain>
    </source>
</reference>
<dbReference type="SUPFAM" id="SSF53850">
    <property type="entry name" value="Periplasmic binding protein-like II"/>
    <property type="match status" value="1"/>
</dbReference>
<dbReference type="SUPFAM" id="SSF46785">
    <property type="entry name" value="Winged helix' DNA-binding domain"/>
    <property type="match status" value="1"/>
</dbReference>
<dbReference type="RefSeq" id="WP_310273389.1">
    <property type="nucleotide sequence ID" value="NZ_JAVDWR010000001.1"/>
</dbReference>
<dbReference type="InterPro" id="IPR036388">
    <property type="entry name" value="WH-like_DNA-bd_sf"/>
</dbReference>